<dbReference type="PANTHER" id="PTHR36511:SF4">
    <property type="entry name" value="ANTITOXIN MQSA"/>
    <property type="match status" value="1"/>
</dbReference>
<dbReference type="SUPFAM" id="SSF47413">
    <property type="entry name" value="lambda repressor-like DNA-binding domains"/>
    <property type="match status" value="1"/>
</dbReference>
<feature type="domain" description="HTH cro/C1-type" evidence="4">
    <location>
        <begin position="36"/>
        <end position="70"/>
    </location>
</feature>
<dbReference type="AlphaFoldDB" id="A0A3M3Z1T7"/>
<name>A0A3M3Z1T7_9PSED</name>
<dbReference type="GO" id="GO:0003677">
    <property type="term" value="F:DNA binding"/>
    <property type="evidence" value="ECO:0007669"/>
    <property type="project" value="UniProtKB-KW"/>
</dbReference>
<protein>
    <recommendedName>
        <fullName evidence="4">HTH cro/C1-type domain-containing protein</fullName>
    </recommendedName>
</protein>
<sequence>MDNEMEQFQKDLLDSVRQMKNGKAARTTEVTLSAAEARAKAGVSQNAFAQLLGVSLRTLQDWEQGRRQPNGAAQTLLRVASQHPEALRDLQGIYAGNVGCCGTRHQGQSLSRDGH</sequence>
<reference evidence="5 6" key="1">
    <citation type="submission" date="2018-08" db="EMBL/GenBank/DDBJ databases">
        <title>Recombination of ecologically and evolutionarily significant loci maintains genetic cohesion in the Pseudomonas syringae species complex.</title>
        <authorList>
            <person name="Dillon M."/>
            <person name="Thakur S."/>
            <person name="Almeida R.N.D."/>
            <person name="Weir B.S."/>
            <person name="Guttman D.S."/>
        </authorList>
    </citation>
    <scope>NUCLEOTIDE SEQUENCE [LARGE SCALE GENOMIC DNA]</scope>
    <source>
        <strain evidence="5 6">ICMP 4092</strain>
    </source>
</reference>
<dbReference type="Proteomes" id="UP000268056">
    <property type="component" value="Unassembled WGS sequence"/>
</dbReference>
<keyword evidence="2" id="KW-0238">DNA-binding</keyword>
<dbReference type="InterPro" id="IPR052359">
    <property type="entry name" value="HTH-type_reg/antitoxin"/>
</dbReference>
<evidence type="ECO:0000256" key="3">
    <source>
        <dbReference type="ARBA" id="ARBA00023163"/>
    </source>
</evidence>
<dbReference type="EMBL" id="RBQC01000083">
    <property type="protein sequence ID" value="RMO87895.1"/>
    <property type="molecule type" value="Genomic_DNA"/>
</dbReference>
<keyword evidence="3" id="KW-0804">Transcription</keyword>
<dbReference type="InterPro" id="IPR001387">
    <property type="entry name" value="Cro/C1-type_HTH"/>
</dbReference>
<evidence type="ECO:0000259" key="4">
    <source>
        <dbReference type="PROSITE" id="PS50943"/>
    </source>
</evidence>
<gene>
    <name evidence="5" type="ORF">ALQ32_100801</name>
</gene>
<proteinExistence type="predicted"/>
<dbReference type="CDD" id="cd00093">
    <property type="entry name" value="HTH_XRE"/>
    <property type="match status" value="1"/>
</dbReference>
<dbReference type="SMART" id="SM00530">
    <property type="entry name" value="HTH_XRE"/>
    <property type="match status" value="1"/>
</dbReference>
<dbReference type="PANTHER" id="PTHR36511">
    <property type="entry name" value="MERR FAMILY BACTERIAL REGULATORY PROTEIN"/>
    <property type="match status" value="1"/>
</dbReference>
<accession>A0A3M3Z1T7</accession>
<organism evidence="5 6">
    <name type="scientific">Pseudomonas syringae pv. tagetis</name>
    <dbReference type="NCBI Taxonomy" id="129140"/>
    <lineage>
        <taxon>Bacteria</taxon>
        <taxon>Pseudomonadati</taxon>
        <taxon>Pseudomonadota</taxon>
        <taxon>Gammaproteobacteria</taxon>
        <taxon>Pseudomonadales</taxon>
        <taxon>Pseudomonadaceae</taxon>
        <taxon>Pseudomonas</taxon>
    </lineage>
</organism>
<keyword evidence="1" id="KW-0805">Transcription regulation</keyword>
<dbReference type="Pfam" id="PF01381">
    <property type="entry name" value="HTH_3"/>
    <property type="match status" value="1"/>
</dbReference>
<dbReference type="PROSITE" id="PS50943">
    <property type="entry name" value="HTH_CROC1"/>
    <property type="match status" value="1"/>
</dbReference>
<evidence type="ECO:0000313" key="5">
    <source>
        <dbReference type="EMBL" id="RMO87895.1"/>
    </source>
</evidence>
<evidence type="ECO:0000313" key="6">
    <source>
        <dbReference type="Proteomes" id="UP000268056"/>
    </source>
</evidence>
<dbReference type="InterPro" id="IPR010982">
    <property type="entry name" value="Lambda_DNA-bd_dom_sf"/>
</dbReference>
<evidence type="ECO:0000256" key="2">
    <source>
        <dbReference type="ARBA" id="ARBA00023125"/>
    </source>
</evidence>
<evidence type="ECO:0000256" key="1">
    <source>
        <dbReference type="ARBA" id="ARBA00023015"/>
    </source>
</evidence>
<comment type="caution">
    <text evidence="5">The sequence shown here is derived from an EMBL/GenBank/DDBJ whole genome shotgun (WGS) entry which is preliminary data.</text>
</comment>
<dbReference type="Gene3D" id="1.10.260.40">
    <property type="entry name" value="lambda repressor-like DNA-binding domains"/>
    <property type="match status" value="1"/>
</dbReference>